<accession>A0A8B6F026</accession>
<dbReference type="GO" id="GO:0006509">
    <property type="term" value="P:membrane protein ectodomain proteolysis"/>
    <property type="evidence" value="ECO:0007669"/>
    <property type="project" value="TreeGrafter"/>
</dbReference>
<evidence type="ECO:0000313" key="5">
    <source>
        <dbReference type="EMBL" id="VDI41530.1"/>
    </source>
</evidence>
<dbReference type="GO" id="GO:0004222">
    <property type="term" value="F:metalloendopeptidase activity"/>
    <property type="evidence" value="ECO:0007669"/>
    <property type="project" value="InterPro"/>
</dbReference>
<keyword evidence="6" id="KW-1185">Reference proteome</keyword>
<evidence type="ECO:0000313" key="6">
    <source>
        <dbReference type="Proteomes" id="UP000596742"/>
    </source>
</evidence>
<dbReference type="OrthoDB" id="6139920at2759"/>
<dbReference type="InterPro" id="IPR001590">
    <property type="entry name" value="Peptidase_M12B"/>
</dbReference>
<evidence type="ECO:0000256" key="3">
    <source>
        <dbReference type="SAM" id="SignalP"/>
    </source>
</evidence>
<sequence length="467" mass="52351">MGFILIFFYGIVFVQGIPAVNSESDIAKLLEHPYNKYLWDNIPRPFEIIFPKRVHKKADQIAISTREKQIRHHGTHEHLEHVTFQLMINGQGQKLRLKKNDALLSSGIQVKHYLEENQQIISKTVEHCYYQGTVKRDEWSSVAVSTCHGIRGVINLHNKTYVIQPLLGGDEGIHHPHVVFKASTSKTETCGNDIGQWRTFQELHRGEFIRRVKAMKAKKQLHMNVNNNSEKHLKMALVLDNSVYSRLNLSHKEMVNFALQTANMVDMYVKDVGIRTPVTYLEYWNAGDKMEISSQIRELLKSFLMYKQFHLMNIDHHAAHFITHVPLEDNSVGLAIPDSVCTERAVGINRVGICSGIDSVCTERADGINRVGNCSGIDSVCTERAVGINRRAVGINRVGNCSGIDSVCTERAVGINRVLIVCTERADGNRVGNVSGIDSVCTERAVGINRVGICSVIDSVCTERAVG</sequence>
<evidence type="ECO:0000256" key="1">
    <source>
        <dbReference type="ARBA" id="ARBA00023157"/>
    </source>
</evidence>
<dbReference type="Pfam" id="PF01562">
    <property type="entry name" value="Pep_M12B_propep"/>
    <property type="match status" value="1"/>
</dbReference>
<dbReference type="SUPFAM" id="SSF55486">
    <property type="entry name" value="Metalloproteases ('zincins'), catalytic domain"/>
    <property type="match status" value="1"/>
</dbReference>
<proteinExistence type="predicted"/>
<name>A0A8B6F026_MYTGA</name>
<dbReference type="EMBL" id="UYJE01005907">
    <property type="protein sequence ID" value="VDI41530.1"/>
    <property type="molecule type" value="Genomic_DNA"/>
</dbReference>
<gene>
    <name evidence="5" type="ORF">MGAL_10B063370</name>
</gene>
<feature type="signal peptide" evidence="3">
    <location>
        <begin position="1"/>
        <end position="16"/>
    </location>
</feature>
<comment type="caution">
    <text evidence="2">Lacks conserved residue(s) required for the propagation of feature annotation.</text>
</comment>
<dbReference type="AlphaFoldDB" id="A0A8B6F026"/>
<evidence type="ECO:0000259" key="4">
    <source>
        <dbReference type="PROSITE" id="PS50215"/>
    </source>
</evidence>
<feature type="chain" id="PRO_5032354197" description="Peptidase M12B domain-containing protein" evidence="3">
    <location>
        <begin position="17"/>
        <end position="467"/>
    </location>
</feature>
<dbReference type="Proteomes" id="UP000596742">
    <property type="component" value="Unassembled WGS sequence"/>
</dbReference>
<organism evidence="5 6">
    <name type="scientific">Mytilus galloprovincialis</name>
    <name type="common">Mediterranean mussel</name>
    <dbReference type="NCBI Taxonomy" id="29158"/>
    <lineage>
        <taxon>Eukaryota</taxon>
        <taxon>Metazoa</taxon>
        <taxon>Spiralia</taxon>
        <taxon>Lophotrochozoa</taxon>
        <taxon>Mollusca</taxon>
        <taxon>Bivalvia</taxon>
        <taxon>Autobranchia</taxon>
        <taxon>Pteriomorphia</taxon>
        <taxon>Mytilida</taxon>
        <taxon>Mytiloidea</taxon>
        <taxon>Mytilidae</taxon>
        <taxon>Mytilinae</taxon>
        <taxon>Mytilus</taxon>
    </lineage>
</organism>
<reference evidence="5" key="1">
    <citation type="submission" date="2018-11" db="EMBL/GenBank/DDBJ databases">
        <authorList>
            <person name="Alioto T."/>
            <person name="Alioto T."/>
        </authorList>
    </citation>
    <scope>NUCLEOTIDE SEQUENCE</scope>
</reference>
<evidence type="ECO:0000256" key="2">
    <source>
        <dbReference type="PROSITE-ProRule" id="PRU00276"/>
    </source>
</evidence>
<feature type="domain" description="Peptidase M12B" evidence="4">
    <location>
        <begin position="231"/>
        <end position="351"/>
    </location>
</feature>
<protein>
    <recommendedName>
        <fullName evidence="4">Peptidase M12B domain-containing protein</fullName>
    </recommendedName>
</protein>
<keyword evidence="1" id="KW-1015">Disulfide bond</keyword>
<dbReference type="InterPro" id="IPR002870">
    <property type="entry name" value="Peptidase_M12B_N"/>
</dbReference>
<dbReference type="Pfam" id="PF01421">
    <property type="entry name" value="Reprolysin"/>
    <property type="match status" value="1"/>
</dbReference>
<dbReference type="Gene3D" id="3.40.390.10">
    <property type="entry name" value="Collagenase (Catalytic Domain)"/>
    <property type="match status" value="1"/>
</dbReference>
<dbReference type="PROSITE" id="PS50215">
    <property type="entry name" value="ADAM_MEPRO"/>
    <property type="match status" value="1"/>
</dbReference>
<dbReference type="InterPro" id="IPR024079">
    <property type="entry name" value="MetalloPept_cat_dom_sf"/>
</dbReference>
<keyword evidence="3" id="KW-0732">Signal</keyword>
<comment type="caution">
    <text evidence="5">The sequence shown here is derived from an EMBL/GenBank/DDBJ whole genome shotgun (WGS) entry which is preliminary data.</text>
</comment>
<dbReference type="PANTHER" id="PTHR11905:SF159">
    <property type="entry name" value="ADAM METALLOPROTEASE"/>
    <property type="match status" value="1"/>
</dbReference>
<dbReference type="PANTHER" id="PTHR11905">
    <property type="entry name" value="ADAM A DISINTEGRIN AND METALLOPROTEASE DOMAIN"/>
    <property type="match status" value="1"/>
</dbReference>